<name>A0A5C7EIE5_9PROT</name>
<evidence type="ECO:0008006" key="4">
    <source>
        <dbReference type="Google" id="ProtNLM"/>
    </source>
</evidence>
<dbReference type="Pfam" id="PF03837">
    <property type="entry name" value="RecT"/>
    <property type="match status" value="1"/>
</dbReference>
<feature type="region of interest" description="Disordered" evidence="1">
    <location>
        <begin position="16"/>
        <end position="37"/>
    </location>
</feature>
<feature type="compositionally biased region" description="Basic and acidic residues" evidence="1">
    <location>
        <begin position="338"/>
        <end position="349"/>
    </location>
</feature>
<dbReference type="GO" id="GO:0006259">
    <property type="term" value="P:DNA metabolic process"/>
    <property type="evidence" value="ECO:0007669"/>
    <property type="project" value="InterPro"/>
</dbReference>
<dbReference type="Proteomes" id="UP000321201">
    <property type="component" value="Unassembled WGS sequence"/>
</dbReference>
<gene>
    <name evidence="2" type="ORF">FR698_11585</name>
</gene>
<proteinExistence type="predicted"/>
<reference evidence="2 3" key="1">
    <citation type="submission" date="2019-08" db="EMBL/GenBank/DDBJ databases">
        <title>Pelomicrobium methylotrophicum gen. nov., sp. nov. a moderately thermophilic, facultatively anaerobic, lithoautotrophic and methylotrophic bacterium isolated from a terrestrial mud volcano.</title>
        <authorList>
            <person name="Slobodkina G.B."/>
            <person name="Merkel A.Y."/>
            <person name="Slobodkin A.I."/>
        </authorList>
    </citation>
    <scope>NUCLEOTIDE SEQUENCE [LARGE SCALE GENOMIC DNA]</scope>
    <source>
        <strain evidence="2 3">SM250</strain>
    </source>
</reference>
<accession>A0A5C7EIE5</accession>
<dbReference type="AlphaFoldDB" id="A0A5C7EIE5"/>
<protein>
    <recommendedName>
        <fullName evidence="4">Recombination and repair protein RecT</fullName>
    </recommendedName>
</protein>
<comment type="caution">
    <text evidence="2">The sequence shown here is derived from an EMBL/GenBank/DDBJ whole genome shotgun (WGS) entry which is preliminary data.</text>
</comment>
<sequence>MVSAGAYTNMAESIASRNCAKRKTRPSSRPAKQVGQFNRAGAHAFPVRGAMVRPPFIFIPKGETMALQTLKNLNRAESNPQTFPAMLEKFKGEIARALPKHINPDRMARIALTAFRMNPKLAECDPRSVFAAVVQSSQLGLEVGLMGEAHLVPFKGQCQLIPGYTGLMKLARQSGLVQDIYAHEVRVNDKFTLKLGLERSLEHEPLTGPGGFPASDEERGEVVGFYAVAVFKDGTRSFAAMSRKEVERIRDNSRGYQVAKAAKKESVWDTDFVAMGLKTVIRRLCKFLPKSPELATALALDAAADSGKGQNLDVNDVIEGNYAPIIDHDTGEILDPATQEKPEPSEEAAKPQTSPAKAAAKPETGGPAKVNPKLEAAIKTMEKAKTVDALDEAYIRAEAEFEGAEIEILMREYRRIKADLGSMI</sequence>
<dbReference type="InParanoid" id="A0A5C7EIE5"/>
<evidence type="ECO:0000313" key="3">
    <source>
        <dbReference type="Proteomes" id="UP000321201"/>
    </source>
</evidence>
<evidence type="ECO:0000313" key="2">
    <source>
        <dbReference type="EMBL" id="TXF11150.1"/>
    </source>
</evidence>
<organism evidence="2 3">
    <name type="scientific">Pelomicrobium methylotrophicum</name>
    <dbReference type="NCBI Taxonomy" id="2602750"/>
    <lineage>
        <taxon>Bacteria</taxon>
        <taxon>Pseudomonadati</taxon>
        <taxon>Pseudomonadota</taxon>
        <taxon>Hydrogenophilia</taxon>
        <taxon>Hydrogenophilia incertae sedis</taxon>
        <taxon>Pelomicrobium</taxon>
    </lineage>
</organism>
<evidence type="ECO:0000256" key="1">
    <source>
        <dbReference type="SAM" id="MobiDB-lite"/>
    </source>
</evidence>
<dbReference type="GO" id="GO:0003677">
    <property type="term" value="F:DNA binding"/>
    <property type="evidence" value="ECO:0007669"/>
    <property type="project" value="InterPro"/>
</dbReference>
<keyword evidence="3" id="KW-1185">Reference proteome</keyword>
<dbReference type="InterPro" id="IPR018330">
    <property type="entry name" value="RecT_fam"/>
</dbReference>
<dbReference type="NCBIfam" id="TIGR00616">
    <property type="entry name" value="rect"/>
    <property type="match status" value="1"/>
</dbReference>
<dbReference type="OrthoDB" id="5124088at2"/>
<dbReference type="EMBL" id="VPFL01000016">
    <property type="protein sequence ID" value="TXF11150.1"/>
    <property type="molecule type" value="Genomic_DNA"/>
</dbReference>
<dbReference type="InterPro" id="IPR004590">
    <property type="entry name" value="ssDNA_annealing_RecT"/>
</dbReference>
<feature type="region of interest" description="Disordered" evidence="1">
    <location>
        <begin position="328"/>
        <end position="371"/>
    </location>
</feature>